<keyword evidence="5 8" id="KW-0812">Transmembrane</keyword>
<feature type="transmembrane region" description="Helical" evidence="8">
    <location>
        <begin position="400"/>
        <end position="419"/>
    </location>
</feature>
<feature type="transmembrane region" description="Helical" evidence="8">
    <location>
        <begin position="365"/>
        <end position="388"/>
    </location>
</feature>
<evidence type="ECO:0000256" key="1">
    <source>
        <dbReference type="ARBA" id="ARBA00004651"/>
    </source>
</evidence>
<reference evidence="10 11" key="1">
    <citation type="journal article" date="2018" name="Int. J. Syst. Evol. Microbiol.">
        <title>Methylomusa anaerophila gen. nov., sp. nov., an anaerobic methanol-utilizing bacterium isolated from a microbial fuel cell.</title>
        <authorList>
            <person name="Amano N."/>
            <person name="Yamamuro A."/>
            <person name="Miyahara M."/>
            <person name="Kouzuma A."/>
            <person name="Abe T."/>
            <person name="Watanabe K."/>
        </authorList>
    </citation>
    <scope>NUCLEOTIDE SEQUENCE [LARGE SCALE GENOMIC DNA]</scope>
    <source>
        <strain evidence="10 11">MMFC1</strain>
    </source>
</reference>
<keyword evidence="3 10" id="KW-0328">Glycosyltransferase</keyword>
<gene>
    <name evidence="10" type="primary">arnT_3</name>
    <name evidence="10" type="ORF">MAMMFC1_04009</name>
</gene>
<dbReference type="GO" id="GO:0009103">
    <property type="term" value="P:lipopolysaccharide biosynthetic process"/>
    <property type="evidence" value="ECO:0007669"/>
    <property type="project" value="UniProtKB-ARBA"/>
</dbReference>
<comment type="subcellular location">
    <subcellularLocation>
        <location evidence="1">Cell membrane</location>
        <topology evidence="1">Multi-pass membrane protein</topology>
    </subcellularLocation>
</comment>
<feature type="transmembrane region" description="Helical" evidence="8">
    <location>
        <begin position="85"/>
        <end position="104"/>
    </location>
</feature>
<dbReference type="Proteomes" id="UP000276437">
    <property type="component" value="Chromosome"/>
</dbReference>
<organism evidence="10 11">
    <name type="scientific">Methylomusa anaerophila</name>
    <dbReference type="NCBI Taxonomy" id="1930071"/>
    <lineage>
        <taxon>Bacteria</taxon>
        <taxon>Bacillati</taxon>
        <taxon>Bacillota</taxon>
        <taxon>Negativicutes</taxon>
        <taxon>Selenomonadales</taxon>
        <taxon>Sporomusaceae</taxon>
        <taxon>Methylomusa</taxon>
    </lineage>
</organism>
<evidence type="ECO:0000256" key="6">
    <source>
        <dbReference type="ARBA" id="ARBA00022989"/>
    </source>
</evidence>
<dbReference type="PANTHER" id="PTHR33908">
    <property type="entry name" value="MANNOSYLTRANSFERASE YKCB-RELATED"/>
    <property type="match status" value="1"/>
</dbReference>
<feature type="transmembrane region" description="Helical" evidence="8">
    <location>
        <begin position="286"/>
        <end position="302"/>
    </location>
</feature>
<dbReference type="EC" id="2.4.2.43" evidence="10"/>
<feature type="transmembrane region" description="Helical" evidence="8">
    <location>
        <begin position="199"/>
        <end position="220"/>
    </location>
</feature>
<dbReference type="AlphaFoldDB" id="A0A348AQE9"/>
<dbReference type="GO" id="GO:0103015">
    <property type="term" value="F:4-amino-4-deoxy-L-arabinose transferase activity"/>
    <property type="evidence" value="ECO:0007669"/>
    <property type="project" value="UniProtKB-EC"/>
</dbReference>
<dbReference type="PANTHER" id="PTHR33908:SF3">
    <property type="entry name" value="UNDECAPRENYL PHOSPHATE-ALPHA-4-AMINO-4-DEOXY-L-ARABINOSE ARABINOSYL TRANSFERASE"/>
    <property type="match status" value="1"/>
</dbReference>
<feature type="domain" description="Glycosyltransferase RgtA/B/C/D-like" evidence="9">
    <location>
        <begin position="62"/>
        <end position="214"/>
    </location>
</feature>
<keyword evidence="2" id="KW-1003">Cell membrane</keyword>
<feature type="transmembrane region" description="Helical" evidence="8">
    <location>
        <begin position="125"/>
        <end position="151"/>
    </location>
</feature>
<dbReference type="EMBL" id="AP018449">
    <property type="protein sequence ID" value="BBB93297.1"/>
    <property type="molecule type" value="Genomic_DNA"/>
</dbReference>
<feature type="transmembrane region" description="Helical" evidence="8">
    <location>
        <begin position="248"/>
        <end position="274"/>
    </location>
</feature>
<feature type="transmembrane region" description="Helical" evidence="8">
    <location>
        <begin position="9"/>
        <end position="30"/>
    </location>
</feature>
<protein>
    <submittedName>
        <fullName evidence="10">Undecaprenyl phosphate-alpha-4-amino-4-deoxy-L-arabinose arabinosyl transferase</fullName>
        <ecNumber evidence="10">2.4.2.43</ecNumber>
    </submittedName>
</protein>
<evidence type="ECO:0000256" key="8">
    <source>
        <dbReference type="SAM" id="Phobius"/>
    </source>
</evidence>
<evidence type="ECO:0000256" key="5">
    <source>
        <dbReference type="ARBA" id="ARBA00022692"/>
    </source>
</evidence>
<dbReference type="InterPro" id="IPR038731">
    <property type="entry name" value="RgtA/B/C-like"/>
</dbReference>
<dbReference type="GO" id="GO:0010041">
    <property type="term" value="P:response to iron(III) ion"/>
    <property type="evidence" value="ECO:0007669"/>
    <property type="project" value="TreeGrafter"/>
</dbReference>
<keyword evidence="7 8" id="KW-0472">Membrane</keyword>
<dbReference type="GO" id="GO:0005886">
    <property type="term" value="C:plasma membrane"/>
    <property type="evidence" value="ECO:0007669"/>
    <property type="project" value="UniProtKB-SubCell"/>
</dbReference>
<keyword evidence="6 8" id="KW-1133">Transmembrane helix</keyword>
<feature type="transmembrane region" description="Helical" evidence="8">
    <location>
        <begin position="157"/>
        <end position="187"/>
    </location>
</feature>
<dbReference type="InterPro" id="IPR050297">
    <property type="entry name" value="LipidA_mod_glycosyltrf_83"/>
</dbReference>
<feature type="transmembrane region" description="Helical" evidence="8">
    <location>
        <begin position="308"/>
        <end position="326"/>
    </location>
</feature>
<evidence type="ECO:0000313" key="11">
    <source>
        <dbReference type="Proteomes" id="UP000276437"/>
    </source>
</evidence>
<dbReference type="RefSeq" id="WP_232035569.1">
    <property type="nucleotide sequence ID" value="NZ_AP018449.1"/>
</dbReference>
<feature type="transmembrane region" description="Helical" evidence="8">
    <location>
        <begin position="338"/>
        <end position="359"/>
    </location>
</feature>
<accession>A0A348AQE9</accession>
<keyword evidence="11" id="KW-1185">Reference proteome</keyword>
<dbReference type="KEGG" id="mana:MAMMFC1_04009"/>
<evidence type="ECO:0000259" key="9">
    <source>
        <dbReference type="Pfam" id="PF13231"/>
    </source>
</evidence>
<name>A0A348AQE9_9FIRM</name>
<evidence type="ECO:0000256" key="3">
    <source>
        <dbReference type="ARBA" id="ARBA00022676"/>
    </source>
</evidence>
<proteinExistence type="predicted"/>
<evidence type="ECO:0000256" key="7">
    <source>
        <dbReference type="ARBA" id="ARBA00023136"/>
    </source>
</evidence>
<evidence type="ECO:0000256" key="4">
    <source>
        <dbReference type="ARBA" id="ARBA00022679"/>
    </source>
</evidence>
<dbReference type="Pfam" id="PF13231">
    <property type="entry name" value="PMT_2"/>
    <property type="match status" value="1"/>
</dbReference>
<evidence type="ECO:0000256" key="2">
    <source>
        <dbReference type="ARBA" id="ARBA00022475"/>
    </source>
</evidence>
<evidence type="ECO:0000313" key="10">
    <source>
        <dbReference type="EMBL" id="BBB93297.1"/>
    </source>
</evidence>
<keyword evidence="4 10" id="KW-0808">Transferase</keyword>
<sequence>MFRYTGTDILILAIVSSVIMFTNLGGTPLLDPDEPVYAQTSKEMIQYNDYISPQIFGEYWYDKPPMYYWLVAAAYNIFGINEFSARFPSAFLAVAGVLVLYLFGRELFSRRAAMTGALVLATSIEYFYLGKAAVTDITFNFCLMVSLLSFITKRYYLFYIFAGLATVTKGPIGLLFPGIIIFLYLLCNRSFRKLGDMKLSAGIIICSVVALPWYIAMYQIHGNAFIETFLGLNNVIRFTSPEHPEGMLWYYFVPVLIIGFFPWTAILVQSIWASLTKSNYEQRTKLIFLIIWTASIFLFFSVSRTKLISYILPMFPPLALIVGWYIDTLWAHWWERNTGWAILLAALYLLLSTGMFLVIRLMPELTTGIIVSAILFGIMTIVSVSFIWQGNYGRALKTQVIGMTLFSIVLITVVFSAAAPRFATKNIAREFAMAYDGQSPVYITKFLHPGFTFYAGIYGREIKDGGELSEALNFPGKAYFIVRQPEYLRLPANEQQVLSIMAQTDEKMVLMKK</sequence>